<protein>
    <recommendedName>
        <fullName evidence="4">Ricin B lectin domain-containing protein</fullName>
    </recommendedName>
</protein>
<evidence type="ECO:0000313" key="2">
    <source>
        <dbReference type="EMBL" id="CAE6400128.1"/>
    </source>
</evidence>
<proteinExistence type="predicted"/>
<reference evidence="2" key="1">
    <citation type="submission" date="2021-01" db="EMBL/GenBank/DDBJ databases">
        <authorList>
            <person name="Kaushik A."/>
        </authorList>
    </citation>
    <scope>NUCLEOTIDE SEQUENCE</scope>
    <source>
        <strain evidence="2">AG1-1A</strain>
    </source>
</reference>
<dbReference type="AlphaFoldDB" id="A0A8H3A3E3"/>
<dbReference type="EMBL" id="CAJMWR010000768">
    <property type="protein sequence ID" value="CAE6400128.1"/>
    <property type="molecule type" value="Genomic_DNA"/>
</dbReference>
<feature type="region of interest" description="Disordered" evidence="1">
    <location>
        <begin position="173"/>
        <end position="195"/>
    </location>
</feature>
<dbReference type="SUPFAM" id="SSF50370">
    <property type="entry name" value="Ricin B-like lectins"/>
    <property type="match status" value="1"/>
</dbReference>
<dbReference type="InterPro" id="IPR035992">
    <property type="entry name" value="Ricin_B-like_lectins"/>
</dbReference>
<evidence type="ECO:0000256" key="1">
    <source>
        <dbReference type="SAM" id="MobiDB-lite"/>
    </source>
</evidence>
<comment type="caution">
    <text evidence="2">The sequence shown here is derived from an EMBL/GenBank/DDBJ whole genome shotgun (WGS) entry which is preliminary data.</text>
</comment>
<evidence type="ECO:0000313" key="3">
    <source>
        <dbReference type="Proteomes" id="UP000663840"/>
    </source>
</evidence>
<accession>A0A8H3A3E3</accession>
<evidence type="ECO:0008006" key="4">
    <source>
        <dbReference type="Google" id="ProtNLM"/>
    </source>
</evidence>
<dbReference type="Gene3D" id="2.80.10.50">
    <property type="match status" value="1"/>
</dbReference>
<dbReference type="Proteomes" id="UP000663840">
    <property type="component" value="Unassembled WGS sequence"/>
</dbReference>
<dbReference type="CDD" id="cd23455">
    <property type="entry name" value="beta-trefoil_Ricin_RSA"/>
    <property type="match status" value="1"/>
</dbReference>
<dbReference type="PROSITE" id="PS50231">
    <property type="entry name" value="RICIN_B_LECTIN"/>
    <property type="match status" value="1"/>
</dbReference>
<name>A0A8H3A3E3_9AGAM</name>
<gene>
    <name evidence="2" type="ORF">RDB_LOCUS36227</name>
</gene>
<organism evidence="2 3">
    <name type="scientific">Rhizoctonia solani</name>
    <dbReference type="NCBI Taxonomy" id="456999"/>
    <lineage>
        <taxon>Eukaryota</taxon>
        <taxon>Fungi</taxon>
        <taxon>Dikarya</taxon>
        <taxon>Basidiomycota</taxon>
        <taxon>Agaricomycotina</taxon>
        <taxon>Agaricomycetes</taxon>
        <taxon>Cantharellales</taxon>
        <taxon>Ceratobasidiaceae</taxon>
        <taxon>Rhizoctonia</taxon>
    </lineage>
</organism>
<sequence length="315" mass="34187">MASQQHTLMPGVYILKNVATGTVLDLWHGSAGEDTPVTGYELHGGDNQKARCPNYISYRGLENDAGTGVVSGTYLSFKFVRPGTAVIASASPQRWRLCACDSGHVLEPVAHPGYALDLTGSDPSNETPVILYPNYATSNQKWYFIPSSSGVTHPKAPVVVNNPQVRFEEQRTENIQPKRVPTEPDKSLGPNRVDPQDGLGQIIAGGYKRIISKYSFKWAWVDEQSGIPIGIAFNVNSDVPVPSFKSSGAPSVRTLQVKYDRDRGQPYGLSDFNGIIGSNRIYLEIPEWLIEISGAIEGGPYIGTTFAGQGSWISG</sequence>
<dbReference type="OrthoDB" id="418131at2759"/>